<proteinExistence type="predicted"/>
<evidence type="ECO:0000313" key="1">
    <source>
        <dbReference type="EMBL" id="GFM37962.1"/>
    </source>
</evidence>
<keyword evidence="2" id="KW-1185">Reference proteome</keyword>
<dbReference type="EMBL" id="BLVP01000010">
    <property type="protein sequence ID" value="GFM37962.1"/>
    <property type="molecule type" value="Genomic_DNA"/>
</dbReference>
<evidence type="ECO:0008006" key="3">
    <source>
        <dbReference type="Google" id="ProtNLM"/>
    </source>
</evidence>
<evidence type="ECO:0000313" key="2">
    <source>
        <dbReference type="Proteomes" id="UP000503820"/>
    </source>
</evidence>
<reference evidence="1 2" key="1">
    <citation type="submission" date="2020-05" db="EMBL/GenBank/DDBJ databases">
        <title>Draft genome sequence of Desulfovibrio psychrotolerans JS1T.</title>
        <authorList>
            <person name="Ueno A."/>
            <person name="Tamazawa S."/>
            <person name="Tamamura S."/>
            <person name="Murakami T."/>
            <person name="Kiyama T."/>
            <person name="Inomata H."/>
            <person name="Amano Y."/>
            <person name="Miyakawa K."/>
            <person name="Tamaki H."/>
            <person name="Naganuma T."/>
            <person name="Kaneko K."/>
        </authorList>
    </citation>
    <scope>NUCLEOTIDE SEQUENCE [LARGE SCALE GENOMIC DNA]</scope>
    <source>
        <strain evidence="1 2">JS1</strain>
    </source>
</reference>
<protein>
    <recommendedName>
        <fullName evidence="3">Transcriptional regulator</fullName>
    </recommendedName>
</protein>
<dbReference type="AlphaFoldDB" id="A0A7J0BXP4"/>
<gene>
    <name evidence="1" type="ORF">DSM19430T_26460</name>
</gene>
<sequence length="85" mass="9461">MNVHAAVGAGKRRKPFRIREFLFSKESSMAEIARQLNLPHQTVSATVRGVKNNREVLKALRDMGCPLDALSLPDELKNDRSSKAS</sequence>
<comment type="caution">
    <text evidence="1">The sequence shown here is derived from an EMBL/GenBank/DDBJ whole genome shotgun (WGS) entry which is preliminary data.</text>
</comment>
<dbReference type="Proteomes" id="UP000503820">
    <property type="component" value="Unassembled WGS sequence"/>
</dbReference>
<name>A0A7J0BXP4_9BACT</name>
<organism evidence="1 2">
    <name type="scientific">Desulfovibrio psychrotolerans</name>
    <dbReference type="NCBI Taxonomy" id="415242"/>
    <lineage>
        <taxon>Bacteria</taxon>
        <taxon>Pseudomonadati</taxon>
        <taxon>Thermodesulfobacteriota</taxon>
        <taxon>Desulfovibrionia</taxon>
        <taxon>Desulfovibrionales</taxon>
        <taxon>Desulfovibrionaceae</taxon>
        <taxon>Desulfovibrio</taxon>
    </lineage>
</organism>
<accession>A0A7J0BXP4</accession>